<dbReference type="EMBL" id="JBHSWG010000010">
    <property type="protein sequence ID" value="MFC6763352.1"/>
    <property type="molecule type" value="Genomic_DNA"/>
</dbReference>
<dbReference type="EMBL" id="JBHSWG010000006">
    <property type="protein sequence ID" value="MFC6762782.1"/>
    <property type="molecule type" value="Genomic_DNA"/>
</dbReference>
<comment type="caution">
    <text evidence="2">The sequence shown here is derived from an EMBL/GenBank/DDBJ whole genome shotgun (WGS) entry which is preliminary data.</text>
</comment>
<evidence type="ECO:0000313" key="1">
    <source>
        <dbReference type="EMBL" id="MFC6762782.1"/>
    </source>
</evidence>
<evidence type="ECO:0000313" key="2">
    <source>
        <dbReference type="EMBL" id="MFC6763352.1"/>
    </source>
</evidence>
<dbReference type="Proteomes" id="UP001596353">
    <property type="component" value="Unassembled WGS sequence"/>
</dbReference>
<gene>
    <name evidence="1" type="ORF">ACFQFQ_29490</name>
    <name evidence="2" type="ORF">ACFQFQ_33040</name>
</gene>
<keyword evidence="3" id="KW-1185">Reference proteome</keyword>
<sequence>MTEMALFMEGTANHGIPLLMMVVGPTMSLAHIASHGSEFHKKELLLPPAVVISSSVSRSPNRGPDPTR</sequence>
<reference evidence="2" key="1">
    <citation type="journal article" date="2014" name="Int. J. Syst. Evol. Microbiol.">
        <title>Complete genome of a new Firmicutes species belonging to the dominant human colonic microbiota ('Ruminococcus bicirculans') reveals two chromosomes and a selective capacity to utilize plant glucans.</title>
        <authorList>
            <consortium name="NISC Comparative Sequencing Program"/>
            <person name="Wegmann U."/>
            <person name="Louis P."/>
            <person name="Goesmann A."/>
            <person name="Henrissat B."/>
            <person name="Duncan S.H."/>
            <person name="Flint H.J."/>
        </authorList>
    </citation>
    <scope>NUCLEOTIDE SEQUENCE</scope>
    <source>
        <strain evidence="2">NBRC 109054</strain>
    </source>
</reference>
<name>A0ABW2BCJ3_9RHOB</name>
<evidence type="ECO:0000313" key="3">
    <source>
        <dbReference type="Proteomes" id="UP001596353"/>
    </source>
</evidence>
<reference evidence="2" key="3">
    <citation type="submission" date="2024-09" db="EMBL/GenBank/DDBJ databases">
        <authorList>
            <person name="Sun Q."/>
            <person name="Mori K."/>
        </authorList>
    </citation>
    <scope>NUCLEOTIDE SEQUENCE</scope>
    <source>
        <strain evidence="2">NBRC 109054</strain>
    </source>
</reference>
<protein>
    <submittedName>
        <fullName evidence="2">Uncharacterized protein</fullName>
    </submittedName>
</protein>
<organism evidence="2 3">
    <name type="scientific">Sulfitobacter porphyrae</name>
    <dbReference type="NCBI Taxonomy" id="1246864"/>
    <lineage>
        <taxon>Bacteria</taxon>
        <taxon>Pseudomonadati</taxon>
        <taxon>Pseudomonadota</taxon>
        <taxon>Alphaproteobacteria</taxon>
        <taxon>Rhodobacterales</taxon>
        <taxon>Roseobacteraceae</taxon>
        <taxon>Sulfitobacter</taxon>
    </lineage>
</organism>
<proteinExistence type="predicted"/>
<reference evidence="3" key="2">
    <citation type="journal article" date="2019" name="Int. J. Syst. Evol. Microbiol.">
        <title>The Global Catalogue of Microorganisms (GCM) 10K type strain sequencing project: providing services to taxonomists for standard genome sequencing and annotation.</title>
        <authorList>
            <consortium name="The Broad Institute Genomics Platform"/>
            <consortium name="The Broad Institute Genome Sequencing Center for Infectious Disease"/>
            <person name="Wu L."/>
            <person name="Ma J."/>
        </authorList>
    </citation>
    <scope>NUCLEOTIDE SEQUENCE [LARGE SCALE GENOMIC DNA]</scope>
    <source>
        <strain evidence="3">CCUG 66188</strain>
    </source>
</reference>
<accession>A0ABW2BCJ3</accession>